<dbReference type="RefSeq" id="XP_024332037.1">
    <property type="nucleotide sequence ID" value="XM_024475834.1"/>
</dbReference>
<dbReference type="Proteomes" id="UP000034350">
    <property type="component" value="Unassembled WGS sequence"/>
</dbReference>
<evidence type="ECO:0000256" key="1">
    <source>
        <dbReference type="SAM" id="Phobius"/>
    </source>
</evidence>
<keyword evidence="3" id="KW-1185">Reference proteome</keyword>
<dbReference type="GeneID" id="36320781"/>
<dbReference type="AlphaFoldDB" id="A0A0F9WI87"/>
<keyword evidence="1" id="KW-0472">Membrane</keyword>
<keyword evidence="1" id="KW-0812">Transmembrane</keyword>
<sequence length="44" mass="5295">MTSLLYPVFNGLKYNVCFFFLMVKCAFMRILIIFNYKVAFFIIN</sequence>
<reference evidence="2 3" key="1">
    <citation type="journal article" date="2015" name="Environ. Microbiol.">
        <title>Genome analyses suggest the presence of polyploidy and recent human-driven expansions in eight global populations of the honeybee pathogen Nosema ceranae.</title>
        <authorList>
            <person name="Pelin A."/>
            <person name="Selman M."/>
            <person name="Aris-Brosou S."/>
            <person name="Farinelli L."/>
            <person name="Corradi N."/>
        </authorList>
    </citation>
    <scope>NUCLEOTIDE SEQUENCE [LARGE SCALE GENOMIC DNA]</scope>
    <source>
        <strain evidence="2 3">PA08 1199</strain>
    </source>
</reference>
<dbReference type="EMBL" id="JPQZ01000005">
    <property type="protein sequence ID" value="KKO76295.1"/>
    <property type="molecule type" value="Genomic_DNA"/>
</dbReference>
<organism evidence="2 3">
    <name type="scientific">Vairimorpha ceranae</name>
    <dbReference type="NCBI Taxonomy" id="40302"/>
    <lineage>
        <taxon>Eukaryota</taxon>
        <taxon>Fungi</taxon>
        <taxon>Fungi incertae sedis</taxon>
        <taxon>Microsporidia</taxon>
        <taxon>Nosematidae</taxon>
        <taxon>Vairimorpha</taxon>
    </lineage>
</organism>
<evidence type="ECO:0000313" key="2">
    <source>
        <dbReference type="EMBL" id="KKO76295.1"/>
    </source>
</evidence>
<name>A0A0F9WI87_9MICR</name>
<dbReference type="VEuPathDB" id="MicrosporidiaDB:AAJ76_5000135790"/>
<comment type="caution">
    <text evidence="2">The sequence shown here is derived from an EMBL/GenBank/DDBJ whole genome shotgun (WGS) entry which is preliminary data.</text>
</comment>
<feature type="transmembrane region" description="Helical" evidence="1">
    <location>
        <begin position="12"/>
        <end position="34"/>
    </location>
</feature>
<accession>A0A0F9WI87</accession>
<gene>
    <name evidence="2" type="ORF">AAJ76_5000135790</name>
</gene>
<protein>
    <submittedName>
        <fullName evidence="2">Uncharacterized protein</fullName>
    </submittedName>
</protein>
<evidence type="ECO:0000313" key="3">
    <source>
        <dbReference type="Proteomes" id="UP000034350"/>
    </source>
</evidence>
<proteinExistence type="predicted"/>
<keyword evidence="1" id="KW-1133">Transmembrane helix</keyword>